<evidence type="ECO:0000313" key="3">
    <source>
        <dbReference type="Proteomes" id="UP001501676"/>
    </source>
</evidence>
<feature type="domain" description="VOC" evidence="1">
    <location>
        <begin position="4"/>
        <end position="131"/>
    </location>
</feature>
<dbReference type="EMBL" id="BAAAYN010000018">
    <property type="protein sequence ID" value="GAA3387694.1"/>
    <property type="molecule type" value="Genomic_DNA"/>
</dbReference>
<dbReference type="PANTHER" id="PTHR36437">
    <property type="entry name" value="GLYOXALASE/BLEOMYCIN RESISTANCE PROTEIN/DIOXYGENASE"/>
    <property type="match status" value="1"/>
</dbReference>
<protein>
    <recommendedName>
        <fullName evidence="1">VOC domain-containing protein</fullName>
    </recommendedName>
</protein>
<dbReference type="InterPro" id="IPR029068">
    <property type="entry name" value="Glyas_Bleomycin-R_OHBP_Dase"/>
</dbReference>
<evidence type="ECO:0000259" key="1">
    <source>
        <dbReference type="PROSITE" id="PS51819"/>
    </source>
</evidence>
<dbReference type="RefSeq" id="WP_345728804.1">
    <property type="nucleotide sequence ID" value="NZ_BAAAYN010000018.1"/>
</dbReference>
<organism evidence="2 3">
    <name type="scientific">Cryptosporangium minutisporangium</name>
    <dbReference type="NCBI Taxonomy" id="113569"/>
    <lineage>
        <taxon>Bacteria</taxon>
        <taxon>Bacillati</taxon>
        <taxon>Actinomycetota</taxon>
        <taxon>Actinomycetes</taxon>
        <taxon>Cryptosporangiales</taxon>
        <taxon>Cryptosporangiaceae</taxon>
        <taxon>Cryptosporangium</taxon>
    </lineage>
</organism>
<dbReference type="PROSITE" id="PS51819">
    <property type="entry name" value="VOC"/>
    <property type="match status" value="1"/>
</dbReference>
<comment type="caution">
    <text evidence="2">The sequence shown here is derived from an EMBL/GenBank/DDBJ whole genome shotgun (WGS) entry which is preliminary data.</text>
</comment>
<dbReference type="Gene3D" id="3.10.180.10">
    <property type="entry name" value="2,3-Dihydroxybiphenyl 1,2-Dioxygenase, domain 1"/>
    <property type="match status" value="1"/>
</dbReference>
<gene>
    <name evidence="2" type="ORF">GCM10020369_31140</name>
</gene>
<dbReference type="Proteomes" id="UP001501676">
    <property type="component" value="Unassembled WGS sequence"/>
</dbReference>
<dbReference type="Pfam" id="PF00903">
    <property type="entry name" value="Glyoxalase"/>
    <property type="match status" value="1"/>
</dbReference>
<dbReference type="SUPFAM" id="SSF54593">
    <property type="entry name" value="Glyoxalase/Bleomycin resistance protein/Dihydroxybiphenyl dioxygenase"/>
    <property type="match status" value="1"/>
</dbReference>
<dbReference type="PANTHER" id="PTHR36437:SF2">
    <property type="entry name" value="GLYOXALASE_BLEOMYCIN RESISTANCE PROTEIN_DIOXYGENASE"/>
    <property type="match status" value="1"/>
</dbReference>
<evidence type="ECO:0000313" key="2">
    <source>
        <dbReference type="EMBL" id="GAA3387694.1"/>
    </source>
</evidence>
<accession>A0ABP6SZJ0</accession>
<name>A0ABP6SZJ0_9ACTN</name>
<dbReference type="InterPro" id="IPR004360">
    <property type="entry name" value="Glyas_Fos-R_dOase_dom"/>
</dbReference>
<reference evidence="3" key="1">
    <citation type="journal article" date="2019" name="Int. J. Syst. Evol. Microbiol.">
        <title>The Global Catalogue of Microorganisms (GCM) 10K type strain sequencing project: providing services to taxonomists for standard genome sequencing and annotation.</title>
        <authorList>
            <consortium name="The Broad Institute Genomics Platform"/>
            <consortium name="The Broad Institute Genome Sequencing Center for Infectious Disease"/>
            <person name="Wu L."/>
            <person name="Ma J."/>
        </authorList>
    </citation>
    <scope>NUCLEOTIDE SEQUENCE [LARGE SCALE GENOMIC DNA]</scope>
    <source>
        <strain evidence="3">JCM 9458</strain>
    </source>
</reference>
<keyword evidence="3" id="KW-1185">Reference proteome</keyword>
<sequence length="138" mass="15192">MDFTLELVIVPVSDVDRAKAFYTEKMGFRVDVDHSAGEDFRVVQLTPPGSACSISLMRNQMAPGSLKGLHLCVEDLEAAHKELIARGLEAGEPFHFGPTGQTPGLHPERESYGSFLQIDDPDGNVWLVQEVTKRTPRA</sequence>
<dbReference type="InterPro" id="IPR037523">
    <property type="entry name" value="VOC_core"/>
</dbReference>
<proteinExistence type="predicted"/>